<sequence>MMSTEKMNIRQPAEALACRNAPAAVEKTVPSTEKPAALIQLEKEQKHQKEMESVGRRPEELLAAHSAPAAIDKPYPSTEKKAL</sequence>
<dbReference type="KEGG" id="cel:CELE_F55B12.10"/>
<evidence type="ECO:0000313" key="4">
    <source>
        <dbReference type="WormBase" id="F55B12.10"/>
    </source>
</evidence>
<dbReference type="Bgee" id="WBGene00077439">
    <property type="expression patterns" value="Expressed in larva and 2 other cell types or tissues"/>
</dbReference>
<dbReference type="CTD" id="6418745"/>
<organism evidence="2 3">
    <name type="scientific">Caenorhabditis elegans</name>
    <dbReference type="NCBI Taxonomy" id="6239"/>
    <lineage>
        <taxon>Eukaryota</taxon>
        <taxon>Metazoa</taxon>
        <taxon>Ecdysozoa</taxon>
        <taxon>Nematoda</taxon>
        <taxon>Chromadorea</taxon>
        <taxon>Rhabditida</taxon>
        <taxon>Rhabditina</taxon>
        <taxon>Rhabditomorpha</taxon>
        <taxon>Rhabditoidea</taxon>
        <taxon>Rhabditidae</taxon>
        <taxon>Peloderinae</taxon>
        <taxon>Caenorhabditis</taxon>
    </lineage>
</organism>
<dbReference type="AlphaFoldDB" id="A9QY28"/>
<dbReference type="Proteomes" id="UP000001940">
    <property type="component" value="Chromosome V"/>
</dbReference>
<proteinExistence type="predicted"/>
<evidence type="ECO:0000313" key="3">
    <source>
        <dbReference type="Proteomes" id="UP000001940"/>
    </source>
</evidence>
<accession>A9QY28</accession>
<keyword evidence="3" id="KW-1185">Reference proteome</keyword>
<feature type="region of interest" description="Disordered" evidence="1">
    <location>
        <begin position="62"/>
        <end position="83"/>
    </location>
</feature>
<dbReference type="AGR" id="WB:WBGene00077439"/>
<dbReference type="RefSeq" id="NP_001122955.2">
    <property type="nucleotide sequence ID" value="NM_001129483.2"/>
</dbReference>
<dbReference type="WormBase" id="F55B12.10">
    <property type="protein sequence ID" value="CE42879"/>
    <property type="gene ID" value="WBGene00077439"/>
</dbReference>
<dbReference type="UCSC" id="F55B12.10">
    <property type="organism name" value="c. elegans"/>
</dbReference>
<name>A9QY28_CAEEL</name>
<dbReference type="SMR" id="A9QY28"/>
<dbReference type="PaxDb" id="6239-F55B12.10"/>
<reference evidence="2 3" key="1">
    <citation type="journal article" date="1998" name="Science">
        <title>Genome sequence of the nematode C. elegans: a platform for investigating biology.</title>
        <authorList>
            <consortium name="The C. elegans sequencing consortium"/>
            <person name="Sulson J.E."/>
            <person name="Waterston R."/>
        </authorList>
    </citation>
    <scope>NUCLEOTIDE SEQUENCE [LARGE SCALE GENOMIC DNA]</scope>
    <source>
        <strain evidence="2 3">Bristol N2</strain>
    </source>
</reference>
<gene>
    <name evidence="2" type="ORF">CELE_F55B12.10</name>
    <name evidence="2 4" type="ORF">F55B12.10</name>
</gene>
<evidence type="ECO:0000256" key="1">
    <source>
        <dbReference type="SAM" id="MobiDB-lite"/>
    </source>
</evidence>
<dbReference type="EMBL" id="BX284605">
    <property type="protein sequence ID" value="CAP46777.2"/>
    <property type="molecule type" value="Genomic_DNA"/>
</dbReference>
<protein>
    <submittedName>
        <fullName evidence="2">Thymosin beta-4</fullName>
    </submittedName>
</protein>
<dbReference type="GeneID" id="6418745"/>
<dbReference type="PeptideAtlas" id="A9QY28"/>
<dbReference type="InParanoid" id="A9QY28"/>
<evidence type="ECO:0000313" key="2">
    <source>
        <dbReference type="EMBL" id="CAP46777.2"/>
    </source>
</evidence>
<dbReference type="HOGENOM" id="CLU_2544655_0_0_1"/>